<dbReference type="GO" id="GO:0005773">
    <property type="term" value="C:vacuole"/>
    <property type="evidence" value="ECO:0007669"/>
    <property type="project" value="TreeGrafter"/>
</dbReference>
<evidence type="ECO:0000256" key="1">
    <source>
        <dbReference type="ARBA" id="ARBA00004239"/>
    </source>
</evidence>
<keyword evidence="4 9" id="KW-0732">Signal</keyword>
<accession>A0AAW0WDM0</accession>
<reference evidence="10 11" key="1">
    <citation type="journal article" date="2024" name="BMC Genomics">
        <title>Genome assembly of redclaw crayfish (Cherax quadricarinatus) provides insights into its immune adaptation and hypoxia tolerance.</title>
        <authorList>
            <person name="Liu Z."/>
            <person name="Zheng J."/>
            <person name="Li H."/>
            <person name="Fang K."/>
            <person name="Wang S."/>
            <person name="He J."/>
            <person name="Zhou D."/>
            <person name="Weng S."/>
            <person name="Chi M."/>
            <person name="Gu Z."/>
            <person name="He J."/>
            <person name="Li F."/>
            <person name="Wang M."/>
        </authorList>
    </citation>
    <scope>NUCLEOTIDE SEQUENCE [LARGE SCALE GENOMIC DNA]</scope>
    <source>
        <strain evidence="10">ZL_2023a</strain>
    </source>
</reference>
<feature type="signal peptide" evidence="9">
    <location>
        <begin position="1"/>
        <end position="18"/>
    </location>
</feature>
<dbReference type="PROSITE" id="PS51273">
    <property type="entry name" value="GATASE_TYPE_1"/>
    <property type="match status" value="1"/>
</dbReference>
<evidence type="ECO:0000313" key="11">
    <source>
        <dbReference type="Proteomes" id="UP001445076"/>
    </source>
</evidence>
<dbReference type="Gene3D" id="3.40.50.880">
    <property type="match status" value="1"/>
</dbReference>
<evidence type="ECO:0000256" key="9">
    <source>
        <dbReference type="SAM" id="SignalP"/>
    </source>
</evidence>
<dbReference type="InterPro" id="IPR015527">
    <property type="entry name" value="Pept_C26_g-glut_hydrolase"/>
</dbReference>
<evidence type="ECO:0000256" key="2">
    <source>
        <dbReference type="ARBA" id="ARBA00011083"/>
    </source>
</evidence>
<feature type="active site" description="Proton donor" evidence="6">
    <location>
        <position position="244"/>
    </location>
</feature>
<dbReference type="PANTHER" id="PTHR11315">
    <property type="entry name" value="PROTEASE FAMILY C26 GAMMA-GLUTAMYL HYDROLASE"/>
    <property type="match status" value="1"/>
</dbReference>
<dbReference type="Proteomes" id="UP001445076">
    <property type="component" value="Unassembled WGS sequence"/>
</dbReference>
<evidence type="ECO:0000256" key="7">
    <source>
        <dbReference type="PROSITE-ProRule" id="PRU00607"/>
    </source>
</evidence>
<feature type="active site" description="Nucleophile" evidence="6 7">
    <location>
        <position position="134"/>
    </location>
</feature>
<evidence type="ECO:0000256" key="6">
    <source>
        <dbReference type="PIRSR" id="PIRSR615527-1"/>
    </source>
</evidence>
<dbReference type="EC" id="3.4.19.9" evidence="7"/>
<dbReference type="InterPro" id="IPR011697">
    <property type="entry name" value="Peptidase_C26"/>
</dbReference>
<sequence length="397" mass="44210">MIHRHLLIWASLLAGAQALVHAQDIFNFRPIIGVLAQRPPDRMVAGLDKNYTSYIAASYVKYLESAGARVVPILTYQDDAYYEELAGSLNGILFPGGAVPITSDSGYGAAGKILYDYVLSANAKGIYLPLWGTCLGMEMITYLSSNNNWLTYCLANNIANSLDLQDGYVDSRMFSQMPATTILYLRTLNVTVNFHHKCLTPQNFTESGLSDQYKLLATSRDSLGMEYIALLEHRDLPIFTSQFHPEKNPFEWADDTNHDSIPHTPEAVESAQYFAKFFVNQARLNIQSFNSKEEEEGALIYNYQPVFTGSTSGFVQAYLFLNHSVTSTRGRETNAAPPESKQQHPAAAASPTQESNAIITTIHQAKNRALKKLKIKVLFYNKLKNALHSRNNGTTNS</sequence>
<keyword evidence="11" id="KW-1185">Reference proteome</keyword>
<evidence type="ECO:0000256" key="4">
    <source>
        <dbReference type="ARBA" id="ARBA00022729"/>
    </source>
</evidence>
<comment type="similarity">
    <text evidence="2">Belongs to the peptidase C26 family.</text>
</comment>
<evidence type="ECO:0000256" key="5">
    <source>
        <dbReference type="ARBA" id="ARBA00022801"/>
    </source>
</evidence>
<gene>
    <name evidence="10" type="ORF">OTU49_008149</name>
</gene>
<dbReference type="InterPro" id="IPR029062">
    <property type="entry name" value="Class_I_gatase-like"/>
</dbReference>
<proteinExistence type="inferred from homology"/>
<evidence type="ECO:0000256" key="3">
    <source>
        <dbReference type="ARBA" id="ARBA00022525"/>
    </source>
</evidence>
<dbReference type="Pfam" id="PF07722">
    <property type="entry name" value="Peptidase_C26"/>
    <property type="match status" value="1"/>
</dbReference>
<dbReference type="PANTHER" id="PTHR11315:SF0">
    <property type="entry name" value="FOLATE GAMMA-GLUTAMYL HYDROLASE"/>
    <property type="match status" value="1"/>
</dbReference>
<dbReference type="GO" id="GO:0034722">
    <property type="term" value="F:gamma-glutamyl-peptidase activity"/>
    <property type="evidence" value="ECO:0007669"/>
    <property type="project" value="UniProtKB-UniRule"/>
</dbReference>
<feature type="chain" id="PRO_5043912046" description="folate gamma-glutamyl hydrolase" evidence="9">
    <location>
        <begin position="19"/>
        <end position="397"/>
    </location>
</feature>
<comment type="catalytic activity">
    <reaction evidence="7">
        <text>(6S)-5,6,7,8-tetrahydrofolyl-(gamma-L-Glu)(n) + (n-1) H2O = (6S)-5,6,7,8-tetrahydrofolate + (n-1) L-glutamate</text>
        <dbReference type="Rhea" id="RHEA:56784"/>
        <dbReference type="Rhea" id="RHEA-COMP:14738"/>
        <dbReference type="ChEBI" id="CHEBI:15377"/>
        <dbReference type="ChEBI" id="CHEBI:29985"/>
        <dbReference type="ChEBI" id="CHEBI:57453"/>
        <dbReference type="ChEBI" id="CHEBI:141005"/>
        <dbReference type="EC" id="3.4.19.9"/>
    </reaction>
</comment>
<keyword evidence="5 7" id="KW-0378">Hydrolase</keyword>
<dbReference type="SUPFAM" id="SSF52317">
    <property type="entry name" value="Class I glutamine amidotransferase-like"/>
    <property type="match status" value="1"/>
</dbReference>
<name>A0AAW0WDM0_CHEQU</name>
<evidence type="ECO:0000313" key="10">
    <source>
        <dbReference type="EMBL" id="KAK8730213.1"/>
    </source>
</evidence>
<evidence type="ECO:0000256" key="8">
    <source>
        <dbReference type="SAM" id="MobiDB-lite"/>
    </source>
</evidence>
<dbReference type="AlphaFoldDB" id="A0AAW0WDM0"/>
<feature type="active site" evidence="7">
    <location>
        <position position="244"/>
    </location>
</feature>
<organism evidence="10 11">
    <name type="scientific">Cherax quadricarinatus</name>
    <name type="common">Australian red claw crayfish</name>
    <dbReference type="NCBI Taxonomy" id="27406"/>
    <lineage>
        <taxon>Eukaryota</taxon>
        <taxon>Metazoa</taxon>
        <taxon>Ecdysozoa</taxon>
        <taxon>Arthropoda</taxon>
        <taxon>Crustacea</taxon>
        <taxon>Multicrustacea</taxon>
        <taxon>Malacostraca</taxon>
        <taxon>Eumalacostraca</taxon>
        <taxon>Eucarida</taxon>
        <taxon>Decapoda</taxon>
        <taxon>Pleocyemata</taxon>
        <taxon>Astacidea</taxon>
        <taxon>Parastacoidea</taxon>
        <taxon>Parastacidae</taxon>
        <taxon>Cherax</taxon>
    </lineage>
</organism>
<dbReference type="GO" id="GO:0005576">
    <property type="term" value="C:extracellular region"/>
    <property type="evidence" value="ECO:0007669"/>
    <property type="project" value="UniProtKB-SubCell"/>
</dbReference>
<dbReference type="GO" id="GO:0046900">
    <property type="term" value="P:tetrahydrofolylpolyglutamate metabolic process"/>
    <property type="evidence" value="ECO:0007669"/>
    <property type="project" value="TreeGrafter"/>
</dbReference>
<comment type="subcellular location">
    <subcellularLocation>
        <location evidence="1">Secreted</location>
        <location evidence="1">Extracellular space</location>
    </subcellularLocation>
</comment>
<keyword evidence="3" id="KW-0964">Secreted</keyword>
<comment type="caution">
    <text evidence="10">The sequence shown here is derived from an EMBL/GenBank/DDBJ whole genome shotgun (WGS) entry which is preliminary data.</text>
</comment>
<dbReference type="EMBL" id="JARKIK010000065">
    <property type="protein sequence ID" value="KAK8730213.1"/>
    <property type="molecule type" value="Genomic_DNA"/>
</dbReference>
<protein>
    <recommendedName>
        <fullName evidence="7">folate gamma-glutamyl hydrolase</fullName>
        <ecNumber evidence="7">3.4.19.9</ecNumber>
    </recommendedName>
</protein>
<dbReference type="PROSITE" id="PS51275">
    <property type="entry name" value="PEPTIDASE_C26_GGH"/>
    <property type="match status" value="1"/>
</dbReference>
<dbReference type="FunFam" id="3.40.50.880:FF:000024">
    <property type="entry name" value="Folate gamma-glutamyl hydrolase"/>
    <property type="match status" value="1"/>
</dbReference>
<feature type="region of interest" description="Disordered" evidence="8">
    <location>
        <begin position="329"/>
        <end position="354"/>
    </location>
</feature>